<name>A5AUB9_VITVI</name>
<dbReference type="AlphaFoldDB" id="A5AUB9"/>
<accession>A5AUB9</accession>
<gene>
    <name evidence="1" type="ORF">VITISV_027829</name>
</gene>
<organism evidence="1">
    <name type="scientific">Vitis vinifera</name>
    <name type="common">Grape</name>
    <dbReference type="NCBI Taxonomy" id="29760"/>
    <lineage>
        <taxon>Eukaryota</taxon>
        <taxon>Viridiplantae</taxon>
        <taxon>Streptophyta</taxon>
        <taxon>Embryophyta</taxon>
        <taxon>Tracheophyta</taxon>
        <taxon>Spermatophyta</taxon>
        <taxon>Magnoliopsida</taxon>
        <taxon>eudicotyledons</taxon>
        <taxon>Gunneridae</taxon>
        <taxon>Pentapetalae</taxon>
        <taxon>rosids</taxon>
        <taxon>Vitales</taxon>
        <taxon>Vitaceae</taxon>
        <taxon>Viteae</taxon>
        <taxon>Vitis</taxon>
    </lineage>
</organism>
<evidence type="ECO:0000313" key="1">
    <source>
        <dbReference type="EMBL" id="CAN64912.1"/>
    </source>
</evidence>
<dbReference type="EMBL" id="AM435909">
    <property type="protein sequence ID" value="CAN64912.1"/>
    <property type="molecule type" value="Genomic_DNA"/>
</dbReference>
<protein>
    <submittedName>
        <fullName evidence="1">Uncharacterized protein</fullName>
    </submittedName>
</protein>
<reference evidence="1" key="1">
    <citation type="journal article" date="2007" name="PLoS ONE">
        <title>The first genome sequence of an elite grapevine cultivar (Pinot noir Vitis vinifera L.): coping with a highly heterozygous genome.</title>
        <authorList>
            <person name="Velasco R."/>
            <person name="Zharkikh A."/>
            <person name="Troggio M."/>
            <person name="Cartwright D.A."/>
            <person name="Cestaro A."/>
            <person name="Pruss D."/>
            <person name="Pindo M."/>
            <person name="FitzGerald L.M."/>
            <person name="Vezzulli S."/>
            <person name="Reid J."/>
            <person name="Malacarne G."/>
            <person name="Iliev D."/>
            <person name="Coppola G."/>
            <person name="Wardell B."/>
            <person name="Micheletti D."/>
            <person name="Macalma T."/>
            <person name="Facci M."/>
            <person name="Mitchell J.T."/>
            <person name="Perazzolli M."/>
            <person name="Eldredge G."/>
            <person name="Gatto P."/>
            <person name="Oyzerski R."/>
            <person name="Moretto M."/>
            <person name="Gutin N."/>
            <person name="Stefanini M."/>
            <person name="Chen Y."/>
            <person name="Segala C."/>
            <person name="Davenport C."/>
            <person name="Dematte L."/>
            <person name="Mraz A."/>
            <person name="Battilana J."/>
            <person name="Stormo K."/>
            <person name="Costa F."/>
            <person name="Tao Q."/>
            <person name="Si-Ammour A."/>
            <person name="Harkins T."/>
            <person name="Lackey A."/>
            <person name="Perbost C."/>
            <person name="Taillon B."/>
            <person name="Stella A."/>
            <person name="Solovyev V."/>
            <person name="Fawcett J.A."/>
            <person name="Sterck L."/>
            <person name="Vandepoele K."/>
            <person name="Grando S.M."/>
            <person name="Toppo S."/>
            <person name="Moser C."/>
            <person name="Lanchbury J."/>
            <person name="Bogden R."/>
            <person name="Skolnick M."/>
            <person name="Sgaramella V."/>
            <person name="Bhatnagar S.K."/>
            <person name="Fontana P."/>
            <person name="Gutin A."/>
            <person name="Van de Peer Y."/>
            <person name="Salamini F."/>
            <person name="Viola R."/>
        </authorList>
    </citation>
    <scope>NUCLEOTIDE SEQUENCE</scope>
</reference>
<sequence>MPPSLHVGFGSYTCSPASCSDPPVIRQLSGIVLISPSHFDGSPALCPDSLVILAALWHHVGIP</sequence>
<proteinExistence type="predicted"/>